<feature type="domain" description="Hydroxyproline O-arabinosyltransferase-like" evidence="8">
    <location>
        <begin position="31"/>
        <end position="331"/>
    </location>
</feature>
<proteinExistence type="predicted"/>
<keyword evidence="3" id="KW-0808">Transferase</keyword>
<evidence type="ECO:0000256" key="7">
    <source>
        <dbReference type="SAM" id="MobiDB-lite"/>
    </source>
</evidence>
<evidence type="ECO:0000256" key="2">
    <source>
        <dbReference type="ARBA" id="ARBA00022676"/>
    </source>
</evidence>
<reference evidence="9 10" key="1">
    <citation type="journal article" date="2009" name="Science">
        <title>Green evolution and dynamic adaptations revealed by genomes of the marine picoeukaryotes Micromonas.</title>
        <authorList>
            <person name="Worden A.Z."/>
            <person name="Lee J.H."/>
            <person name="Mock T."/>
            <person name="Rouze P."/>
            <person name="Simmons M.P."/>
            <person name="Aerts A.L."/>
            <person name="Allen A.E."/>
            <person name="Cuvelier M.L."/>
            <person name="Derelle E."/>
            <person name="Everett M.V."/>
            <person name="Foulon E."/>
            <person name="Grimwood J."/>
            <person name="Gundlach H."/>
            <person name="Henrissat B."/>
            <person name="Napoli C."/>
            <person name="McDonald S.M."/>
            <person name="Parker M.S."/>
            <person name="Rombauts S."/>
            <person name="Salamov A."/>
            <person name="Von Dassow P."/>
            <person name="Badger J.H."/>
            <person name="Coutinho P.M."/>
            <person name="Demir E."/>
            <person name="Dubchak I."/>
            <person name="Gentemann C."/>
            <person name="Eikrem W."/>
            <person name="Gready J.E."/>
            <person name="John U."/>
            <person name="Lanier W."/>
            <person name="Lindquist E.A."/>
            <person name="Lucas S."/>
            <person name="Mayer K.F."/>
            <person name="Moreau H."/>
            <person name="Not F."/>
            <person name="Otillar R."/>
            <person name="Panaud O."/>
            <person name="Pangilinan J."/>
            <person name="Paulsen I."/>
            <person name="Piegu B."/>
            <person name="Poliakov A."/>
            <person name="Robbens S."/>
            <person name="Schmutz J."/>
            <person name="Toulza E."/>
            <person name="Wyss T."/>
            <person name="Zelensky A."/>
            <person name="Zhou K."/>
            <person name="Armbrust E.V."/>
            <person name="Bhattacharya D."/>
            <person name="Goodenough U.W."/>
            <person name="Van de Peer Y."/>
            <person name="Grigoriev I.V."/>
        </authorList>
    </citation>
    <scope>NUCLEOTIDE SEQUENCE [LARGE SCALE GENOMIC DNA]</scope>
    <source>
        <strain evidence="10">RCC299 / NOUM17</strain>
    </source>
</reference>
<dbReference type="InterPro" id="IPR056508">
    <property type="entry name" value="HPAT-like"/>
</dbReference>
<evidence type="ECO:0000256" key="1">
    <source>
        <dbReference type="ARBA" id="ARBA00004167"/>
    </source>
</evidence>
<dbReference type="RefSeq" id="XP_002502626.1">
    <property type="nucleotide sequence ID" value="XM_002502580.1"/>
</dbReference>
<dbReference type="GO" id="GO:0016757">
    <property type="term" value="F:glycosyltransferase activity"/>
    <property type="evidence" value="ECO:0007669"/>
    <property type="project" value="UniProtKB-KW"/>
</dbReference>
<keyword evidence="4" id="KW-0812">Transmembrane</keyword>
<feature type="compositionally biased region" description="Polar residues" evidence="7">
    <location>
        <begin position="1"/>
        <end position="11"/>
    </location>
</feature>
<accession>C1E6X9</accession>
<dbReference type="Pfam" id="PF23452">
    <property type="entry name" value="HPAT"/>
    <property type="match status" value="1"/>
</dbReference>
<evidence type="ECO:0000256" key="3">
    <source>
        <dbReference type="ARBA" id="ARBA00022679"/>
    </source>
</evidence>
<organism evidence="9 10">
    <name type="scientific">Micromonas commoda (strain RCC299 / NOUM17 / CCMP2709)</name>
    <name type="common">Picoplanktonic green alga</name>
    <dbReference type="NCBI Taxonomy" id="296587"/>
    <lineage>
        <taxon>Eukaryota</taxon>
        <taxon>Viridiplantae</taxon>
        <taxon>Chlorophyta</taxon>
        <taxon>Mamiellophyceae</taxon>
        <taxon>Mamiellales</taxon>
        <taxon>Mamiellaceae</taxon>
        <taxon>Micromonas</taxon>
    </lineage>
</organism>
<protein>
    <recommendedName>
        <fullName evidence="8">Hydroxyproline O-arabinosyltransferase-like domain-containing protein</fullName>
    </recommendedName>
</protein>
<dbReference type="AlphaFoldDB" id="C1E6X9"/>
<dbReference type="EMBL" id="CP001326">
    <property type="protein sequence ID" value="ACO63884.1"/>
    <property type="molecule type" value="Genomic_DNA"/>
</dbReference>
<dbReference type="OMA" id="AQPPWDK"/>
<dbReference type="STRING" id="296587.C1E6X9"/>
<dbReference type="PANTHER" id="PTHR31485">
    <property type="entry name" value="PEPTIDYL SERINE ALPHA-GALACTOSYLTRANSFERASE"/>
    <property type="match status" value="1"/>
</dbReference>
<feature type="non-terminal residue" evidence="9">
    <location>
        <position position="1"/>
    </location>
</feature>
<evidence type="ECO:0000313" key="10">
    <source>
        <dbReference type="Proteomes" id="UP000002009"/>
    </source>
</evidence>
<feature type="region of interest" description="Disordered" evidence="7">
    <location>
        <begin position="1"/>
        <end position="23"/>
    </location>
</feature>
<dbReference type="OrthoDB" id="10259977at2759"/>
<evidence type="ECO:0000256" key="6">
    <source>
        <dbReference type="ARBA" id="ARBA00023136"/>
    </source>
</evidence>
<dbReference type="GO" id="GO:0016020">
    <property type="term" value="C:membrane"/>
    <property type="evidence" value="ECO:0007669"/>
    <property type="project" value="UniProtKB-SubCell"/>
</dbReference>
<keyword evidence="10" id="KW-1185">Reference proteome</keyword>
<keyword evidence="5" id="KW-1133">Transmembrane helix</keyword>
<dbReference type="FunCoup" id="C1E6X9">
    <property type="interactions" value="347"/>
</dbReference>
<dbReference type="Proteomes" id="UP000002009">
    <property type="component" value="Chromosome 5"/>
</dbReference>
<dbReference type="PANTHER" id="PTHR31485:SF4">
    <property type="entry name" value="HYDROXYPROLINE O-ARABINOSYLTRANSFERASE RDN1"/>
    <property type="match status" value="1"/>
</dbReference>
<dbReference type="InParanoid" id="C1E6X9"/>
<evidence type="ECO:0000256" key="4">
    <source>
        <dbReference type="ARBA" id="ARBA00022692"/>
    </source>
</evidence>
<gene>
    <name evidence="9" type="ORF">MICPUN_81420</name>
</gene>
<keyword evidence="2" id="KW-0328">Glycosyltransferase</keyword>
<dbReference type="eggNOG" id="ENOG502QQNK">
    <property type="taxonomic scope" value="Eukaryota"/>
</dbReference>
<dbReference type="KEGG" id="mis:MICPUN_81420"/>
<dbReference type="GeneID" id="8243912"/>
<comment type="subcellular location">
    <subcellularLocation>
        <location evidence="1">Membrane</location>
        <topology evidence="1">Single-pass membrane protein</topology>
    </subcellularLocation>
</comment>
<feature type="region of interest" description="Disordered" evidence="7">
    <location>
        <begin position="346"/>
        <end position="369"/>
    </location>
</feature>
<evidence type="ECO:0000256" key="5">
    <source>
        <dbReference type="ARBA" id="ARBA00022989"/>
    </source>
</evidence>
<evidence type="ECO:0000313" key="9">
    <source>
        <dbReference type="EMBL" id="ACO63884.1"/>
    </source>
</evidence>
<keyword evidence="6" id="KW-0472">Membrane</keyword>
<evidence type="ECO:0000259" key="8">
    <source>
        <dbReference type="Pfam" id="PF23452"/>
    </source>
</evidence>
<name>C1E6X9_MICCC</name>
<sequence>TGVSDETNPWISGSMAKPADVRGERGAHKKFHVLVTTNANVYQAWQVRVMHYWYERMRERCEDEDPDGCQMGGFTRILHDKADALVDEIPTCVVDRLDNEMGFVVLSRPNAFKQYFEKCGDIEEDYVLMAEPDHLYLRPLANLMNGRTAAAFPFFYINPKGFPELIRRFAGEHLTDQEIEDMDPIGSSPVFIHKEDLRRVAPIWHDVTLKIKQDREADKAWGWVLEMYGYTIASKIAGVRHDLRPALMAQPPWDKGLGEFFILHFTYGMDYDKNGVFTPGKIGAWRFDKRSFMAGIPPKNLEPPPPGCDNELVKRLIEMMNEASANLPNWEDPLGRGAGAGRRMLRAGWLEDPGGGVGPPPERPRPSPG</sequence>
<dbReference type="InterPro" id="IPR044845">
    <property type="entry name" value="HPAT/SRGT1-like"/>
</dbReference>